<dbReference type="AlphaFoldDB" id="A0A179S3S4"/>
<evidence type="ECO:0000259" key="7">
    <source>
        <dbReference type="SMART" id="SM00062"/>
    </source>
</evidence>
<dbReference type="OrthoDB" id="9807134at2"/>
<feature type="domain" description="Solute-binding protein family 3/N-terminal" evidence="7">
    <location>
        <begin position="48"/>
        <end position="275"/>
    </location>
</feature>
<comment type="subcellular location">
    <subcellularLocation>
        <location evidence="1">Cell envelope</location>
    </subcellularLocation>
</comment>
<feature type="signal peptide" evidence="6">
    <location>
        <begin position="1"/>
        <end position="21"/>
    </location>
</feature>
<evidence type="ECO:0000256" key="4">
    <source>
        <dbReference type="RuleBase" id="RU003744"/>
    </source>
</evidence>
<feature type="region of interest" description="Disordered" evidence="5">
    <location>
        <begin position="22"/>
        <end position="51"/>
    </location>
</feature>
<dbReference type="Pfam" id="PF00497">
    <property type="entry name" value="SBP_bac_3"/>
    <property type="match status" value="1"/>
</dbReference>
<evidence type="ECO:0000256" key="2">
    <source>
        <dbReference type="ARBA" id="ARBA00010333"/>
    </source>
</evidence>
<keyword evidence="3 6" id="KW-0732">Signal</keyword>
<dbReference type="STRING" id="427683.A5481_23685"/>
<dbReference type="RefSeq" id="WP_064504346.1">
    <property type="nucleotide sequence ID" value="NZ_LWHQ01000047.1"/>
</dbReference>
<sequence>MSRLLSRLLLLSLLAAGPALAEEAAPPKPPAPSHSPATPSSPAPLPSPVRIATEGGRPPFNYVEDGKPAGFEVELAQALCAEARLACTLVLHQWDGIIKGLEAGEYDAVMATMAITPKRAARIAFSTPYLRIPFAYVARRETSLPNPSPATLRGRAIGVAAHGPQVAYLEQRVPGAEIRTFDTLADATLDLRAGRVDLVLGDKLDLANFLARPEGEACCRLVGDVAPGEPLLGEGVGIGLRKGDGALRAAFERALAALIADGRYDRIRAKYIPFDTK</sequence>
<dbReference type="PANTHER" id="PTHR35936:SF35">
    <property type="entry name" value="L-CYSTINE-BINDING PROTEIN TCYJ"/>
    <property type="match status" value="1"/>
</dbReference>
<evidence type="ECO:0000256" key="1">
    <source>
        <dbReference type="ARBA" id="ARBA00004196"/>
    </source>
</evidence>
<evidence type="ECO:0000256" key="3">
    <source>
        <dbReference type="ARBA" id="ARBA00022729"/>
    </source>
</evidence>
<dbReference type="PANTHER" id="PTHR35936">
    <property type="entry name" value="MEMBRANE-BOUND LYTIC MUREIN TRANSGLYCOSYLASE F"/>
    <property type="match status" value="1"/>
</dbReference>
<dbReference type="GO" id="GO:0030313">
    <property type="term" value="C:cell envelope"/>
    <property type="evidence" value="ECO:0007669"/>
    <property type="project" value="UniProtKB-SubCell"/>
</dbReference>
<dbReference type="InterPro" id="IPR018313">
    <property type="entry name" value="SBP_3_CS"/>
</dbReference>
<feature type="chain" id="PRO_5008105569" evidence="6">
    <location>
        <begin position="22"/>
        <end position="277"/>
    </location>
</feature>
<evidence type="ECO:0000313" key="9">
    <source>
        <dbReference type="Proteomes" id="UP000078316"/>
    </source>
</evidence>
<evidence type="ECO:0000313" key="8">
    <source>
        <dbReference type="EMBL" id="OAS20105.1"/>
    </source>
</evidence>
<dbReference type="InterPro" id="IPR001638">
    <property type="entry name" value="Solute-binding_3/MltF_N"/>
</dbReference>
<dbReference type="EMBL" id="LWHQ01000047">
    <property type="protein sequence ID" value="OAS20105.1"/>
    <property type="molecule type" value="Genomic_DNA"/>
</dbReference>
<dbReference type="PROSITE" id="PS01039">
    <property type="entry name" value="SBP_BACTERIAL_3"/>
    <property type="match status" value="1"/>
</dbReference>
<dbReference type="CDD" id="cd01001">
    <property type="entry name" value="PBP2_HisJ_LAO_like"/>
    <property type="match status" value="1"/>
</dbReference>
<protein>
    <submittedName>
        <fullName evidence="8">ABC transporter substrate-binding protein</fullName>
    </submittedName>
</protein>
<feature type="compositionally biased region" description="Pro residues" evidence="5">
    <location>
        <begin position="26"/>
        <end position="47"/>
    </location>
</feature>
<name>A0A179S3S4_9HYPH</name>
<dbReference type="Gene3D" id="3.40.190.10">
    <property type="entry name" value="Periplasmic binding protein-like II"/>
    <property type="match status" value="2"/>
</dbReference>
<accession>A0A179S3S4</accession>
<organism evidence="8 9">
    <name type="scientific">Methylobacterium platani</name>
    <dbReference type="NCBI Taxonomy" id="427683"/>
    <lineage>
        <taxon>Bacteria</taxon>
        <taxon>Pseudomonadati</taxon>
        <taxon>Pseudomonadota</taxon>
        <taxon>Alphaproteobacteria</taxon>
        <taxon>Hyphomicrobiales</taxon>
        <taxon>Methylobacteriaceae</taxon>
        <taxon>Methylobacterium</taxon>
    </lineage>
</organism>
<gene>
    <name evidence="8" type="ORF">A5481_23685</name>
</gene>
<proteinExistence type="inferred from homology"/>
<reference evidence="8 9" key="1">
    <citation type="submission" date="2016-04" db="EMBL/GenBank/DDBJ databases">
        <authorList>
            <person name="Evans L.H."/>
            <person name="Alamgir A."/>
            <person name="Owens N."/>
            <person name="Weber N.D."/>
            <person name="Virtaneva K."/>
            <person name="Barbian K."/>
            <person name="Babar A."/>
            <person name="Rosenke K."/>
        </authorList>
    </citation>
    <scope>NUCLEOTIDE SEQUENCE [LARGE SCALE GENOMIC DNA]</scope>
    <source>
        <strain evidence="8 9">PMB02</strain>
    </source>
</reference>
<dbReference type="SMART" id="SM00062">
    <property type="entry name" value="PBPb"/>
    <property type="match status" value="1"/>
</dbReference>
<evidence type="ECO:0000256" key="6">
    <source>
        <dbReference type="SAM" id="SignalP"/>
    </source>
</evidence>
<dbReference type="Proteomes" id="UP000078316">
    <property type="component" value="Unassembled WGS sequence"/>
</dbReference>
<evidence type="ECO:0000256" key="5">
    <source>
        <dbReference type="SAM" id="MobiDB-lite"/>
    </source>
</evidence>
<comment type="similarity">
    <text evidence="2 4">Belongs to the bacterial solute-binding protein 3 family.</text>
</comment>
<dbReference type="SUPFAM" id="SSF53850">
    <property type="entry name" value="Periplasmic binding protein-like II"/>
    <property type="match status" value="1"/>
</dbReference>
<comment type="caution">
    <text evidence="8">The sequence shown here is derived from an EMBL/GenBank/DDBJ whole genome shotgun (WGS) entry which is preliminary data.</text>
</comment>